<name>A0A1J5P191_9ZZZZ</name>
<reference evidence="2" key="1">
    <citation type="submission" date="2016-10" db="EMBL/GenBank/DDBJ databases">
        <title>Sequence of Gallionella enrichment culture.</title>
        <authorList>
            <person name="Poehlein A."/>
            <person name="Muehling M."/>
            <person name="Daniel R."/>
        </authorList>
    </citation>
    <scope>NUCLEOTIDE SEQUENCE</scope>
</reference>
<feature type="compositionally biased region" description="Low complexity" evidence="1">
    <location>
        <begin position="25"/>
        <end position="35"/>
    </location>
</feature>
<evidence type="ECO:0000256" key="1">
    <source>
        <dbReference type="SAM" id="MobiDB-lite"/>
    </source>
</evidence>
<comment type="caution">
    <text evidence="2">The sequence shown here is derived from an EMBL/GenBank/DDBJ whole genome shotgun (WGS) entry which is preliminary data.</text>
</comment>
<organism evidence="2">
    <name type="scientific">mine drainage metagenome</name>
    <dbReference type="NCBI Taxonomy" id="410659"/>
    <lineage>
        <taxon>unclassified sequences</taxon>
        <taxon>metagenomes</taxon>
        <taxon>ecological metagenomes</taxon>
    </lineage>
</organism>
<feature type="region of interest" description="Disordered" evidence="1">
    <location>
        <begin position="1"/>
        <end position="59"/>
    </location>
</feature>
<protein>
    <submittedName>
        <fullName evidence="2">Uncharacterized protein</fullName>
    </submittedName>
</protein>
<proteinExistence type="predicted"/>
<dbReference type="AlphaFoldDB" id="A0A1J5P191"/>
<gene>
    <name evidence="2" type="ORF">GALL_541060</name>
</gene>
<dbReference type="EMBL" id="MLJW01008202">
    <property type="protein sequence ID" value="OIQ64344.1"/>
    <property type="molecule type" value="Genomic_DNA"/>
</dbReference>
<accession>A0A1J5P191</accession>
<sequence>MPGFQKRTKLRRPGDALQRLPGRTSSGAGQQSAQGGDFGGSRVHRWHVEQSVSRPDVLM</sequence>
<feature type="compositionally biased region" description="Basic residues" evidence="1">
    <location>
        <begin position="1"/>
        <end position="11"/>
    </location>
</feature>
<evidence type="ECO:0000313" key="2">
    <source>
        <dbReference type="EMBL" id="OIQ64344.1"/>
    </source>
</evidence>